<proteinExistence type="inferred from homology"/>
<dbReference type="Proteomes" id="UP000298642">
    <property type="component" value="Chromosome"/>
</dbReference>
<evidence type="ECO:0000313" key="9">
    <source>
        <dbReference type="Proteomes" id="UP000298642"/>
    </source>
</evidence>
<evidence type="ECO:0000256" key="3">
    <source>
        <dbReference type="ARBA" id="ARBA00022759"/>
    </source>
</evidence>
<evidence type="ECO:0000313" key="8">
    <source>
        <dbReference type="EMBL" id="QCI57877.1"/>
    </source>
</evidence>
<evidence type="ECO:0000256" key="1">
    <source>
        <dbReference type="ARBA" id="ARBA00001968"/>
    </source>
</evidence>
<evidence type="ECO:0000259" key="7">
    <source>
        <dbReference type="Pfam" id="PF08340"/>
    </source>
</evidence>
<evidence type="ECO:0000256" key="2">
    <source>
        <dbReference type="ARBA" id="ARBA00022722"/>
    </source>
</evidence>
<dbReference type="Pfam" id="PF03755">
    <property type="entry name" value="YicC-like_N"/>
    <property type="match status" value="1"/>
</dbReference>
<organism evidence="8 9">
    <name type="scientific">Dysosmobacter welbionis</name>
    <dbReference type="NCBI Taxonomy" id="2093857"/>
    <lineage>
        <taxon>Bacteria</taxon>
        <taxon>Bacillati</taxon>
        <taxon>Bacillota</taxon>
        <taxon>Clostridia</taxon>
        <taxon>Eubacteriales</taxon>
        <taxon>Oscillospiraceae</taxon>
        <taxon>Dysosmobacter</taxon>
    </lineage>
</organism>
<name>A0A4D7ATL8_9FIRM</name>
<gene>
    <name evidence="8" type="ORF">EIO64_00385</name>
</gene>
<dbReference type="GO" id="GO:0016787">
    <property type="term" value="F:hydrolase activity"/>
    <property type="evidence" value="ECO:0007669"/>
    <property type="project" value="UniProtKB-KW"/>
</dbReference>
<evidence type="ECO:0000256" key="4">
    <source>
        <dbReference type="ARBA" id="ARBA00022801"/>
    </source>
</evidence>
<evidence type="ECO:0000259" key="6">
    <source>
        <dbReference type="Pfam" id="PF03755"/>
    </source>
</evidence>
<dbReference type="InterPro" id="IPR013527">
    <property type="entry name" value="YicC-like_N"/>
</dbReference>
<keyword evidence="4" id="KW-0378">Hydrolase</keyword>
<dbReference type="RefSeq" id="WP_021749896.1">
    <property type="nucleotide sequence ID" value="NZ_CAUWCU010000005.1"/>
</dbReference>
<dbReference type="InterPro" id="IPR013551">
    <property type="entry name" value="YicC-like_C"/>
</dbReference>
<dbReference type="Pfam" id="PF08340">
    <property type="entry name" value="YicC-like_C"/>
    <property type="match status" value="1"/>
</dbReference>
<keyword evidence="2" id="KW-0540">Nuclease</keyword>
<sequence>MIKSMTGYGRARQELHKRDITVEVRSVNNRYLDCTVKMPRMYAFAEDAVKKHVQQAVSRGKVDVFITVDATAADVVKVAVNRELAAQYAAALGELSDVCGTADYRPAPETLARFPDVLTVTKADEDLETVSADLCAVLDEALAAYNDMRAVEGQKLAEDISNRLDAIERYTGQVEMRSPETVAEYRAKLTARMEEVLQSTTVDEQRILMEAAIYADKVAVDEETVRLRSHVAQLRTMLASDEPMGRKMDFLIQEVNRESNTIGSKCNDVAIANVVVGLKAEVEKMREQVQNVE</sequence>
<keyword evidence="9" id="KW-1185">Reference proteome</keyword>
<dbReference type="NCBIfam" id="TIGR00255">
    <property type="entry name" value="YicC/YloC family endoribonuclease"/>
    <property type="match status" value="1"/>
</dbReference>
<dbReference type="InterPro" id="IPR005229">
    <property type="entry name" value="YicC/YloC-like"/>
</dbReference>
<dbReference type="PANTHER" id="PTHR30636:SF3">
    <property type="entry name" value="UPF0701 PROTEIN YICC"/>
    <property type="match status" value="1"/>
</dbReference>
<comment type="cofactor">
    <cofactor evidence="1">
        <name>a divalent metal cation</name>
        <dbReference type="ChEBI" id="CHEBI:60240"/>
    </cofactor>
</comment>
<keyword evidence="3" id="KW-0255">Endonuclease</keyword>
<evidence type="ECO:0000256" key="5">
    <source>
        <dbReference type="ARBA" id="ARBA00035648"/>
    </source>
</evidence>
<reference evidence="9" key="1">
    <citation type="submission" date="2018-12" db="EMBL/GenBank/DDBJ databases">
        <title>Dusodibacter welbiota gen. nov., sp. nov., isolated from human faeces and emended description of the Oscillibacter genus.</title>
        <authorList>
            <person name="Le Roy T."/>
            <person name="Van der Smissen P."/>
            <person name="Delzenne N."/>
            <person name="Muccioli G."/>
            <person name="Collet J.F."/>
            <person name="Cani P.D."/>
        </authorList>
    </citation>
    <scope>NUCLEOTIDE SEQUENCE [LARGE SCALE GENOMIC DNA]</scope>
    <source>
        <strain evidence="9">J115</strain>
    </source>
</reference>
<protein>
    <submittedName>
        <fullName evidence="8">YicC family protein</fullName>
    </submittedName>
</protein>
<feature type="domain" description="Endoribonuclease YicC-like C-terminal" evidence="7">
    <location>
        <begin position="175"/>
        <end position="293"/>
    </location>
</feature>
<accession>A0A4D7ATL8</accession>
<feature type="domain" description="Endoribonuclease YicC-like N-terminal" evidence="6">
    <location>
        <begin position="2"/>
        <end position="157"/>
    </location>
</feature>
<dbReference type="EMBL" id="CP034413">
    <property type="protein sequence ID" value="QCI57877.1"/>
    <property type="molecule type" value="Genomic_DNA"/>
</dbReference>
<dbReference type="GeneID" id="89521188"/>
<dbReference type="GO" id="GO:0004521">
    <property type="term" value="F:RNA endonuclease activity"/>
    <property type="evidence" value="ECO:0007669"/>
    <property type="project" value="InterPro"/>
</dbReference>
<dbReference type="AlphaFoldDB" id="A0A4D7ATL8"/>
<dbReference type="KEGG" id="obj:EIO64_00385"/>
<dbReference type="PANTHER" id="PTHR30636">
    <property type="entry name" value="UPF0701 PROTEIN YICC"/>
    <property type="match status" value="1"/>
</dbReference>
<comment type="similarity">
    <text evidence="5">Belongs to the YicC/YloC family.</text>
</comment>